<feature type="region of interest" description="Disordered" evidence="8">
    <location>
        <begin position="451"/>
        <end position="471"/>
    </location>
</feature>
<feature type="domain" description="C2H2-type" evidence="10">
    <location>
        <begin position="562"/>
        <end position="589"/>
    </location>
</feature>
<protein>
    <submittedName>
        <fullName evidence="11">ZN629-like protein</fullName>
    </submittedName>
</protein>
<feature type="domain" description="C2H2-type" evidence="10">
    <location>
        <begin position="676"/>
        <end position="703"/>
    </location>
</feature>
<dbReference type="PROSITE" id="PS50097">
    <property type="entry name" value="BTB"/>
    <property type="match status" value="1"/>
</dbReference>
<evidence type="ECO:0000256" key="5">
    <source>
        <dbReference type="ARBA" id="ARBA00022833"/>
    </source>
</evidence>
<feature type="compositionally biased region" description="Basic and acidic residues" evidence="8">
    <location>
        <begin position="273"/>
        <end position="282"/>
    </location>
</feature>
<dbReference type="EMBL" id="CP111021">
    <property type="protein sequence ID" value="WAR16728.1"/>
    <property type="molecule type" value="Genomic_DNA"/>
</dbReference>
<evidence type="ECO:0000313" key="11">
    <source>
        <dbReference type="EMBL" id="WAR16728.1"/>
    </source>
</evidence>
<evidence type="ECO:0000256" key="1">
    <source>
        <dbReference type="ARBA" id="ARBA00004123"/>
    </source>
</evidence>
<feature type="domain" description="C2H2-type" evidence="10">
    <location>
        <begin position="807"/>
        <end position="834"/>
    </location>
</feature>
<keyword evidence="6" id="KW-0539">Nucleus</keyword>
<name>A0ABY7F3G2_MYAAR</name>
<evidence type="ECO:0000256" key="8">
    <source>
        <dbReference type="SAM" id="MobiDB-lite"/>
    </source>
</evidence>
<evidence type="ECO:0000313" key="12">
    <source>
        <dbReference type="Proteomes" id="UP001164746"/>
    </source>
</evidence>
<dbReference type="SMART" id="SM00355">
    <property type="entry name" value="ZnF_C2H2"/>
    <property type="match status" value="9"/>
</dbReference>
<dbReference type="Pfam" id="PF00651">
    <property type="entry name" value="BTB"/>
    <property type="match status" value="1"/>
</dbReference>
<feature type="domain" description="C2H2-type" evidence="10">
    <location>
        <begin position="619"/>
        <end position="646"/>
    </location>
</feature>
<dbReference type="Gene3D" id="3.30.710.10">
    <property type="entry name" value="Potassium Channel Kv1.1, Chain A"/>
    <property type="match status" value="1"/>
</dbReference>
<evidence type="ECO:0000256" key="6">
    <source>
        <dbReference type="ARBA" id="ARBA00023242"/>
    </source>
</evidence>
<evidence type="ECO:0000259" key="9">
    <source>
        <dbReference type="PROSITE" id="PS50097"/>
    </source>
</evidence>
<evidence type="ECO:0000256" key="7">
    <source>
        <dbReference type="PROSITE-ProRule" id="PRU00042"/>
    </source>
</evidence>
<keyword evidence="5" id="KW-0862">Zinc</keyword>
<keyword evidence="3" id="KW-0677">Repeat</keyword>
<evidence type="ECO:0000256" key="3">
    <source>
        <dbReference type="ARBA" id="ARBA00022737"/>
    </source>
</evidence>
<reference evidence="11" key="1">
    <citation type="submission" date="2022-11" db="EMBL/GenBank/DDBJ databases">
        <title>Centuries of genome instability and evolution in soft-shell clam transmissible cancer (bioRxiv).</title>
        <authorList>
            <person name="Hart S.F.M."/>
            <person name="Yonemitsu M.A."/>
            <person name="Giersch R.M."/>
            <person name="Beal B.F."/>
            <person name="Arriagada G."/>
            <person name="Davis B.W."/>
            <person name="Ostrander E.A."/>
            <person name="Goff S.P."/>
            <person name="Metzger M.J."/>
        </authorList>
    </citation>
    <scope>NUCLEOTIDE SEQUENCE</scope>
    <source>
        <strain evidence="11">MELC-2E11</strain>
        <tissue evidence="11">Siphon/mantle</tissue>
    </source>
</reference>
<evidence type="ECO:0000256" key="4">
    <source>
        <dbReference type="ARBA" id="ARBA00022771"/>
    </source>
</evidence>
<keyword evidence="2" id="KW-0479">Metal-binding</keyword>
<dbReference type="PROSITE" id="PS50157">
    <property type="entry name" value="ZINC_FINGER_C2H2_2"/>
    <property type="match status" value="8"/>
</dbReference>
<organism evidence="11 12">
    <name type="scientific">Mya arenaria</name>
    <name type="common">Soft-shell clam</name>
    <dbReference type="NCBI Taxonomy" id="6604"/>
    <lineage>
        <taxon>Eukaryota</taxon>
        <taxon>Metazoa</taxon>
        <taxon>Spiralia</taxon>
        <taxon>Lophotrochozoa</taxon>
        <taxon>Mollusca</taxon>
        <taxon>Bivalvia</taxon>
        <taxon>Autobranchia</taxon>
        <taxon>Heteroconchia</taxon>
        <taxon>Euheterodonta</taxon>
        <taxon>Imparidentia</taxon>
        <taxon>Neoheterodontei</taxon>
        <taxon>Myida</taxon>
        <taxon>Myoidea</taxon>
        <taxon>Myidae</taxon>
        <taxon>Mya</taxon>
    </lineage>
</organism>
<feature type="compositionally biased region" description="Basic and acidic residues" evidence="8">
    <location>
        <begin position="319"/>
        <end position="343"/>
    </location>
</feature>
<comment type="subcellular location">
    <subcellularLocation>
        <location evidence="1">Nucleus</location>
    </subcellularLocation>
</comment>
<dbReference type="SMART" id="SM00225">
    <property type="entry name" value="BTB"/>
    <property type="match status" value="1"/>
</dbReference>
<keyword evidence="4 7" id="KW-0863">Zinc-finger</keyword>
<accession>A0ABY7F3G2</accession>
<dbReference type="SUPFAM" id="SSF57667">
    <property type="entry name" value="beta-beta-alpha zinc fingers"/>
    <property type="match status" value="4"/>
</dbReference>
<feature type="domain" description="C2H2-type" evidence="10">
    <location>
        <begin position="779"/>
        <end position="806"/>
    </location>
</feature>
<dbReference type="SUPFAM" id="SSF54695">
    <property type="entry name" value="POZ domain"/>
    <property type="match status" value="1"/>
</dbReference>
<feature type="domain" description="C2H2-type" evidence="10">
    <location>
        <begin position="838"/>
        <end position="865"/>
    </location>
</feature>
<dbReference type="Proteomes" id="UP001164746">
    <property type="component" value="Chromosome 10"/>
</dbReference>
<dbReference type="InterPro" id="IPR036236">
    <property type="entry name" value="Znf_C2H2_sf"/>
</dbReference>
<sequence>MGHQEMAVERSKLCRKLLQLRDDSEYQDVTIIASGKHIPAHKCILSVGSVFFNVLLQKCKSSSSGKRTDTVHLANINSDDLLYLEDTINFIYAGEIEISRTNFTSIFRLASYLVVKDLLDLCEMYLRQNLNVENCLQFYLDLCSLTDNSDSHLKLDQEIVSLAREMVEVNFYTAILPGDEILQELKDVTKANIQDDSTQKEILTALDDVENTLTSSLSDRGLNSDVGDVRDSKNTDGKATDIPKETMPTDNNRNVRNETEADDHFTKPSEAADLDKGLESDNVKQNTPTEHLDSGEKLKDGNHINDRSKEPIAVSDNEEYSKDDKEEHSKDDKESTPLKKSDEGSVDLVNICTDDIAGKNLTNDTEDTSKNNPREIAEVVDYHSDSDTDDVEMVESSPQFATQLYTGALSAYRNRTRSAGSLSEHDRTFLDRVNACMKLQPSLTIPKQKRTLASRTPLKSPTIHPKAKKKEQVEFVSKKIKIEPVHDSDDIDAAAENDDSNNETYLNINSIDNTLIQGDMNIKHEQEENQDHRAIAVSTKPKPASTQGAKKRKSVPRKKTLISCDVCGKVFTRRYRLTDHMRSHDGIKKFRCIECGKLFTRNDHVLRHMQKKHFDVEVFTCDVCSDTFRSINEIVSHLAKHLQDDALTEDALLSRFSEKYKERSFAEVKADGGRVYGCKICAKTYNKPYRLRDHLDVHLGIKTDCPECGESFSNKKTMSKHYSNIHAKSENVCTKTFATKYRRDHHFQVVHEGKKKLVKSVICDVCGLSFDIHDNIRPYVCEICAMEFTVKSNMLRHQRRHRGEYHFFCDDCGKGFVANCDLTRHKLTHKPDKAKKKHACKYCGKLFTRASKVQVHERIHTDEQDLMQLAVLTDVGMRIPAFSRDNSAGYTRDQVQAAYGVASDMQQKPEEMIGSTPIKTFNFPNGNY</sequence>
<evidence type="ECO:0000259" key="10">
    <source>
        <dbReference type="PROSITE" id="PS50157"/>
    </source>
</evidence>
<dbReference type="InterPro" id="IPR000210">
    <property type="entry name" value="BTB/POZ_dom"/>
</dbReference>
<feature type="compositionally biased region" description="Basic and acidic residues" evidence="8">
    <location>
        <begin position="227"/>
        <end position="244"/>
    </location>
</feature>
<gene>
    <name evidence="11" type="ORF">MAR_031322</name>
</gene>
<proteinExistence type="predicted"/>
<feature type="domain" description="C2H2-type" evidence="10">
    <location>
        <begin position="590"/>
        <end position="613"/>
    </location>
</feature>
<feature type="region of interest" description="Disordered" evidence="8">
    <location>
        <begin position="215"/>
        <end position="346"/>
    </location>
</feature>
<feature type="domain" description="BTB" evidence="9">
    <location>
        <begin position="27"/>
        <end position="100"/>
    </location>
</feature>
<feature type="compositionally biased region" description="Basic and acidic residues" evidence="8">
    <location>
        <begin position="290"/>
        <end position="310"/>
    </location>
</feature>
<dbReference type="InterPro" id="IPR013087">
    <property type="entry name" value="Znf_C2H2_type"/>
</dbReference>
<feature type="domain" description="C2H2-type" evidence="10">
    <location>
        <begin position="703"/>
        <end position="731"/>
    </location>
</feature>
<dbReference type="Pfam" id="PF13912">
    <property type="entry name" value="zf-C2H2_6"/>
    <property type="match status" value="1"/>
</dbReference>
<evidence type="ECO:0000256" key="2">
    <source>
        <dbReference type="ARBA" id="ARBA00022723"/>
    </source>
</evidence>
<dbReference type="Gene3D" id="3.30.160.60">
    <property type="entry name" value="Classic Zinc Finger"/>
    <property type="match status" value="6"/>
</dbReference>
<dbReference type="PROSITE" id="PS00028">
    <property type="entry name" value="ZINC_FINGER_C2H2_1"/>
    <property type="match status" value="8"/>
</dbReference>
<dbReference type="Pfam" id="PF00096">
    <property type="entry name" value="zf-C2H2"/>
    <property type="match status" value="5"/>
</dbReference>
<dbReference type="PANTHER" id="PTHR24394:SF29">
    <property type="entry name" value="MYONEURIN"/>
    <property type="match status" value="1"/>
</dbReference>
<keyword evidence="12" id="KW-1185">Reference proteome</keyword>
<dbReference type="PANTHER" id="PTHR24394">
    <property type="entry name" value="ZINC FINGER PROTEIN"/>
    <property type="match status" value="1"/>
</dbReference>
<feature type="compositionally biased region" description="Basic and acidic residues" evidence="8">
    <location>
        <begin position="253"/>
        <end position="267"/>
    </location>
</feature>
<dbReference type="InterPro" id="IPR011333">
    <property type="entry name" value="SKP1/BTB/POZ_sf"/>
</dbReference>